<dbReference type="EMBL" id="JARHTQ010000023">
    <property type="protein sequence ID" value="MDF2259495.1"/>
    <property type="molecule type" value="Genomic_DNA"/>
</dbReference>
<protein>
    <submittedName>
        <fullName evidence="1">Uncharacterized protein</fullName>
    </submittedName>
</protein>
<evidence type="ECO:0000313" key="1">
    <source>
        <dbReference type="EMBL" id="MDF2259495.1"/>
    </source>
</evidence>
<keyword evidence="2" id="KW-1185">Reference proteome</keyword>
<dbReference type="Proteomes" id="UP001220022">
    <property type="component" value="Unassembled WGS sequence"/>
</dbReference>
<comment type="caution">
    <text evidence="1">The sequence shown here is derived from an EMBL/GenBank/DDBJ whole genome shotgun (WGS) entry which is preliminary data.</text>
</comment>
<evidence type="ECO:0000313" key="2">
    <source>
        <dbReference type="Proteomes" id="UP001220022"/>
    </source>
</evidence>
<dbReference type="RefSeq" id="WP_275819161.1">
    <property type="nucleotide sequence ID" value="NZ_BAAANM010000002.1"/>
</dbReference>
<gene>
    <name evidence="1" type="ORF">P2L57_28415</name>
</gene>
<proteinExistence type="predicted"/>
<organism evidence="1 2">
    <name type="scientific">Streptantibioticus ferralitis</name>
    <dbReference type="NCBI Taxonomy" id="236510"/>
    <lineage>
        <taxon>Bacteria</taxon>
        <taxon>Bacillati</taxon>
        <taxon>Actinomycetota</taxon>
        <taxon>Actinomycetes</taxon>
        <taxon>Kitasatosporales</taxon>
        <taxon>Streptomycetaceae</taxon>
        <taxon>Streptantibioticus</taxon>
    </lineage>
</organism>
<accession>A0ABT5Z6N0</accession>
<reference evidence="1 2" key="1">
    <citation type="submission" date="2023-03" db="EMBL/GenBank/DDBJ databases">
        <title>Draft genome sequence of type strain Streptomyces ferralitis JCM 14344.</title>
        <authorList>
            <person name="Klaysubun C."/>
            <person name="Duangmal K."/>
        </authorList>
    </citation>
    <scope>NUCLEOTIDE SEQUENCE [LARGE SCALE GENOMIC DNA]</scope>
    <source>
        <strain evidence="1 2">JCM 14344</strain>
    </source>
</reference>
<name>A0ABT5Z6N0_9ACTN</name>
<sequence length="151" mass="16872">MPDTDDLPDFDAVADDHEHQRGAIETAARQGVLPADIAAARTAPDAGEWLLFNGFDVVEDLATLHGPDDGPLDVPAHLADAELPVRIDEPTSWQRTVLYRKLLLEGTSVEQERLLNRAWLRRLWPSRLGPPQILKVWEQRFPELRTAPADG</sequence>